<organism evidence="1">
    <name type="scientific">marine metagenome</name>
    <dbReference type="NCBI Taxonomy" id="408172"/>
    <lineage>
        <taxon>unclassified sequences</taxon>
        <taxon>metagenomes</taxon>
        <taxon>ecological metagenomes</taxon>
    </lineage>
</organism>
<dbReference type="AlphaFoldDB" id="A0A382VKS5"/>
<dbReference type="EMBL" id="UINC01152773">
    <property type="protein sequence ID" value="SVD47132.1"/>
    <property type="molecule type" value="Genomic_DNA"/>
</dbReference>
<dbReference type="PANTHER" id="PTHR47183:SF1">
    <property type="entry name" value="GLUCOSE-1-PHOSPHATE CYTIDYLYLTRANSFERASE"/>
    <property type="match status" value="1"/>
</dbReference>
<evidence type="ECO:0008006" key="2">
    <source>
        <dbReference type="Google" id="ProtNLM"/>
    </source>
</evidence>
<reference evidence="1" key="1">
    <citation type="submission" date="2018-05" db="EMBL/GenBank/DDBJ databases">
        <authorList>
            <person name="Lanie J.A."/>
            <person name="Ng W.-L."/>
            <person name="Kazmierczak K.M."/>
            <person name="Andrzejewski T.M."/>
            <person name="Davidsen T.M."/>
            <person name="Wayne K.J."/>
            <person name="Tettelin H."/>
            <person name="Glass J.I."/>
            <person name="Rusch D."/>
            <person name="Podicherti R."/>
            <person name="Tsui H.-C.T."/>
            <person name="Winkler M.E."/>
        </authorList>
    </citation>
    <scope>NUCLEOTIDE SEQUENCE</scope>
</reference>
<accession>A0A382VKS5</accession>
<dbReference type="PANTHER" id="PTHR47183">
    <property type="entry name" value="GLUCOSE-1-PHOSPHATE CYTIDYLYLTRANSFERASE-RELATED"/>
    <property type="match status" value="1"/>
</dbReference>
<feature type="non-terminal residue" evidence="1">
    <location>
        <position position="1"/>
    </location>
</feature>
<gene>
    <name evidence="1" type="ORF">METZ01_LOCUS399986</name>
</gene>
<evidence type="ECO:0000313" key="1">
    <source>
        <dbReference type="EMBL" id="SVD47132.1"/>
    </source>
</evidence>
<proteinExistence type="predicted"/>
<dbReference type="GO" id="GO:0047343">
    <property type="term" value="F:glucose-1-phosphate cytidylyltransferase activity"/>
    <property type="evidence" value="ECO:0007669"/>
    <property type="project" value="InterPro"/>
</dbReference>
<name>A0A382VKS5_9ZZZZ</name>
<sequence length="68" mass="8162">FSYLANDVNCDFEFGPLQKISIENQLKAYKHNGFWQCMDNVRERDYLDELVNNHEAPWIQDKINKIKN</sequence>
<protein>
    <recommendedName>
        <fullName evidence="2">Nucleotidyl transferase domain-containing protein</fullName>
    </recommendedName>
</protein>
<dbReference type="InterPro" id="IPR013446">
    <property type="entry name" value="G1P_cyt_trans-like"/>
</dbReference>